<dbReference type="SMART" id="SM00028">
    <property type="entry name" value="TPR"/>
    <property type="match status" value="3"/>
</dbReference>
<accession>A0A6B1G5D0</accession>
<gene>
    <name evidence="2" type="ORF">F4148_16675</name>
</gene>
<organism evidence="2">
    <name type="scientific">Caldilineaceae bacterium SB0675_bin_29</name>
    <dbReference type="NCBI Taxonomy" id="2605266"/>
    <lineage>
        <taxon>Bacteria</taxon>
        <taxon>Bacillati</taxon>
        <taxon>Chloroflexota</taxon>
        <taxon>Caldilineae</taxon>
        <taxon>Caldilineales</taxon>
        <taxon>Caldilineaceae</taxon>
    </lineage>
</organism>
<dbReference type="AlphaFoldDB" id="A0A6B1G5D0"/>
<dbReference type="EMBL" id="VYDA01000591">
    <property type="protein sequence ID" value="MYH63311.1"/>
    <property type="molecule type" value="Genomic_DNA"/>
</dbReference>
<evidence type="ECO:0000256" key="1">
    <source>
        <dbReference type="SAM" id="Phobius"/>
    </source>
</evidence>
<keyword evidence="1" id="KW-0472">Membrane</keyword>
<feature type="transmembrane region" description="Helical" evidence="1">
    <location>
        <begin position="20"/>
        <end position="44"/>
    </location>
</feature>
<keyword evidence="1" id="KW-1133">Transmembrane helix</keyword>
<comment type="caution">
    <text evidence="2">The sequence shown here is derived from an EMBL/GenBank/DDBJ whole genome shotgun (WGS) entry which is preliminary data.</text>
</comment>
<dbReference type="InterPro" id="IPR011990">
    <property type="entry name" value="TPR-like_helical_dom_sf"/>
</dbReference>
<evidence type="ECO:0008006" key="3">
    <source>
        <dbReference type="Google" id="ProtNLM"/>
    </source>
</evidence>
<proteinExistence type="predicted"/>
<name>A0A6B1G5D0_9CHLR</name>
<evidence type="ECO:0000313" key="2">
    <source>
        <dbReference type="EMBL" id="MYH63311.1"/>
    </source>
</evidence>
<sequence>METQQHSGGTSLSLQGLPASFWYIVTVSTGLATVVIIVMVVLGYRDGLRRGEAQTRQQVAILLQRASDMLDAGMDEEARTVYDRILEFDPTNEAARSALLAVDQVDTTEVVPEKQAEPSPVDIEWARAVALFDEGRWHEAIKRFTLVQSTQPDYRREELEQRLFVSYVELARAVIAEGRQEEAAVQLFDKALELQPNDTIVREERFMTAHYVDVNTYWGADWSRVIGLLVELYRVDPDYRNVRYLLQRAHVEQGEVFAHGEEWCAAAASYTSAIAVLDWLDLRGRRDELTALCRNSSGG</sequence>
<dbReference type="Gene3D" id="1.25.40.10">
    <property type="entry name" value="Tetratricopeptide repeat domain"/>
    <property type="match status" value="1"/>
</dbReference>
<keyword evidence="1" id="KW-0812">Transmembrane</keyword>
<protein>
    <recommendedName>
        <fullName evidence="3">Tetratricopeptide repeat protein</fullName>
    </recommendedName>
</protein>
<dbReference type="InterPro" id="IPR019734">
    <property type="entry name" value="TPR_rpt"/>
</dbReference>
<reference evidence="2" key="1">
    <citation type="submission" date="2019-09" db="EMBL/GenBank/DDBJ databases">
        <title>Characterisation of the sponge microbiome using genome-centric metagenomics.</title>
        <authorList>
            <person name="Engelberts J.P."/>
            <person name="Robbins S.J."/>
            <person name="De Goeij J.M."/>
            <person name="Aranda M."/>
            <person name="Bell S.C."/>
            <person name="Webster N.S."/>
        </authorList>
    </citation>
    <scope>NUCLEOTIDE SEQUENCE</scope>
    <source>
        <strain evidence="2">SB0675_bin_29</strain>
    </source>
</reference>
<dbReference type="SUPFAM" id="SSF48452">
    <property type="entry name" value="TPR-like"/>
    <property type="match status" value="1"/>
</dbReference>